<evidence type="ECO:0000259" key="19">
    <source>
        <dbReference type="SMART" id="SM00423"/>
    </source>
</evidence>
<evidence type="ECO:0000256" key="15">
    <source>
        <dbReference type="ARBA" id="ARBA00023157"/>
    </source>
</evidence>
<dbReference type="PANTHER" id="PTHR10082">
    <property type="entry name" value="INTEGRIN BETA SUBUNIT"/>
    <property type="match status" value="1"/>
</dbReference>
<evidence type="ECO:0000256" key="7">
    <source>
        <dbReference type="ARBA" id="ARBA00022729"/>
    </source>
</evidence>
<keyword evidence="10" id="KW-0460">Magnesium</keyword>
<proteinExistence type="inferred from homology"/>
<gene>
    <name evidence="22" type="ORF">JOB18_004648</name>
</gene>
<dbReference type="InterPro" id="IPR033760">
    <property type="entry name" value="Integrin_beta_N"/>
</dbReference>
<dbReference type="Pfam" id="PF23105">
    <property type="entry name" value="EGF_integrin"/>
    <property type="match status" value="1"/>
</dbReference>
<dbReference type="InterPro" id="IPR057073">
    <property type="entry name" value="EGF_integrin_2"/>
</dbReference>
<evidence type="ECO:0000256" key="9">
    <source>
        <dbReference type="ARBA" id="ARBA00022837"/>
    </source>
</evidence>
<keyword evidence="3" id="KW-1003">Cell membrane</keyword>
<evidence type="ECO:0000259" key="20">
    <source>
        <dbReference type="SMART" id="SM01241"/>
    </source>
</evidence>
<dbReference type="SMART" id="SM01242">
    <property type="entry name" value="Integrin_B_tail"/>
    <property type="match status" value="1"/>
</dbReference>
<keyword evidence="12 17" id="KW-1133">Transmembrane helix</keyword>
<dbReference type="PANTHER" id="PTHR10082:SF15">
    <property type="entry name" value="INTEGRIN BETA-2"/>
    <property type="match status" value="1"/>
</dbReference>
<evidence type="ECO:0000256" key="14">
    <source>
        <dbReference type="ARBA" id="ARBA00023136"/>
    </source>
</evidence>
<evidence type="ECO:0000256" key="8">
    <source>
        <dbReference type="ARBA" id="ARBA00022737"/>
    </source>
</evidence>
<keyword evidence="4" id="KW-0245">EGF-like domain</keyword>
<dbReference type="GO" id="GO:0007160">
    <property type="term" value="P:cell-matrix adhesion"/>
    <property type="evidence" value="ECO:0007669"/>
    <property type="project" value="TreeGrafter"/>
</dbReference>
<keyword evidence="8" id="KW-0677">Repeat</keyword>
<evidence type="ECO:0000256" key="12">
    <source>
        <dbReference type="ARBA" id="ARBA00022989"/>
    </source>
</evidence>
<comment type="caution">
    <text evidence="22">The sequence shown here is derived from an EMBL/GenBank/DDBJ whole genome shotgun (WGS) entry which is preliminary data.</text>
</comment>
<dbReference type="EMBL" id="JAGKHQ010000012">
    <property type="protein sequence ID" value="KAG7501678.1"/>
    <property type="molecule type" value="Genomic_DNA"/>
</dbReference>
<evidence type="ECO:0000256" key="4">
    <source>
        <dbReference type="ARBA" id="ARBA00022536"/>
    </source>
</evidence>
<keyword evidence="11" id="KW-0130">Cell adhesion</keyword>
<comment type="similarity">
    <text evidence="2">Belongs to the integrin beta chain family.</text>
</comment>
<dbReference type="Pfam" id="PF08725">
    <property type="entry name" value="Integrin_b_cyt"/>
    <property type="match status" value="1"/>
</dbReference>
<organism evidence="22 23">
    <name type="scientific">Solea senegalensis</name>
    <name type="common">Senegalese sole</name>
    <dbReference type="NCBI Taxonomy" id="28829"/>
    <lineage>
        <taxon>Eukaryota</taxon>
        <taxon>Metazoa</taxon>
        <taxon>Chordata</taxon>
        <taxon>Craniata</taxon>
        <taxon>Vertebrata</taxon>
        <taxon>Euteleostomi</taxon>
        <taxon>Actinopterygii</taxon>
        <taxon>Neopterygii</taxon>
        <taxon>Teleostei</taxon>
        <taxon>Neoteleostei</taxon>
        <taxon>Acanthomorphata</taxon>
        <taxon>Carangaria</taxon>
        <taxon>Pleuronectiformes</taxon>
        <taxon>Pleuronectoidei</taxon>
        <taxon>Soleidae</taxon>
        <taxon>Solea</taxon>
    </lineage>
</organism>
<dbReference type="InterPro" id="IPR015812">
    <property type="entry name" value="Integrin_bsu"/>
</dbReference>
<dbReference type="PIRSF" id="PIRSF002512">
    <property type="entry name" value="Integrin_B"/>
    <property type="match status" value="1"/>
</dbReference>
<dbReference type="AlphaFoldDB" id="A0AAV6R911"/>
<dbReference type="GO" id="GO:0030593">
    <property type="term" value="P:neutrophil chemotaxis"/>
    <property type="evidence" value="ECO:0007669"/>
    <property type="project" value="TreeGrafter"/>
</dbReference>
<dbReference type="InterPro" id="IPR002369">
    <property type="entry name" value="Integrin_bsu_VWA"/>
</dbReference>
<evidence type="ECO:0000256" key="13">
    <source>
        <dbReference type="ARBA" id="ARBA00023037"/>
    </source>
</evidence>
<keyword evidence="7" id="KW-0732">Signal</keyword>
<dbReference type="Pfam" id="PF17205">
    <property type="entry name" value="PSI_integrin"/>
    <property type="match status" value="1"/>
</dbReference>
<feature type="domain" description="Integrin beta subunit cytoplasmic" evidence="20">
    <location>
        <begin position="811"/>
        <end position="857"/>
    </location>
</feature>
<evidence type="ECO:0000256" key="2">
    <source>
        <dbReference type="ARBA" id="ARBA00007449"/>
    </source>
</evidence>
<keyword evidence="5 17" id="KW-0812">Transmembrane</keyword>
<dbReference type="Proteomes" id="UP000693946">
    <property type="component" value="Linkage Group LG2"/>
</dbReference>
<evidence type="ECO:0000256" key="1">
    <source>
        <dbReference type="ARBA" id="ARBA00004251"/>
    </source>
</evidence>
<evidence type="ECO:0000259" key="18">
    <source>
        <dbReference type="SMART" id="SM00187"/>
    </source>
</evidence>
<dbReference type="GO" id="GO:0019901">
    <property type="term" value="F:protein kinase binding"/>
    <property type="evidence" value="ECO:0007669"/>
    <property type="project" value="TreeGrafter"/>
</dbReference>
<dbReference type="PROSITE" id="PS00243">
    <property type="entry name" value="I_EGF_1"/>
    <property type="match status" value="2"/>
</dbReference>
<evidence type="ECO:0000256" key="5">
    <source>
        <dbReference type="ARBA" id="ARBA00022692"/>
    </source>
</evidence>
<dbReference type="FunFam" id="3.40.50.410:FF:000002">
    <property type="entry name" value="Integrin beta"/>
    <property type="match status" value="1"/>
</dbReference>
<dbReference type="InterPro" id="IPR016201">
    <property type="entry name" value="PSI"/>
</dbReference>
<evidence type="ECO:0000256" key="16">
    <source>
        <dbReference type="ARBA" id="ARBA00023180"/>
    </source>
</evidence>
<evidence type="ECO:0000256" key="3">
    <source>
        <dbReference type="ARBA" id="ARBA00022475"/>
    </source>
</evidence>
<sequence>MSCGKKLLQVLLNNLTTYALRWSCDSDPLCDTTPSKKIYHRKLSLVALHFLLCKWSFLFTQGSTQLSTTEQSCSFLFLKMNPCGLFLLLLLMSRNGLCQQEEVCSKSVINSCNDCIRSGPYCVWCQQLNFTKPGEQEAARCDTKAQLMARGCTDIEIISPRNTQTIITNKPLSSSFTRQEPVQLSPQKISLKLRLGLPTTFSVHFKRVEGYPVDLYYLMDLSYSMKDDLENVKGLGQSLFAALKKITAHAQIGFGAFVDKTVLPYTNTNPEKLRRPCDDNYQQCQAAFGYRHVLSLTSKEEDFKTKVKQQFISGNLDSPEGSLDAIMQAAVCGDKIGWRNSSTRLIVLTTDAGFHMAGDGKLAGILEPNDEQCYMESSIYGRSSEMDYPSVGQLARQLEKNNIQPIFAVTKNMEDVYKKLSKMIPKSEVGVLSTNSDNVVNLIVNAYNRLSSSVTLTHDTLPDNVRVVYTPICSNPGPAGDAKGICNKVHDGDEISFNVTVTAHSCMESQSFTISPLGIKDTLTVSLSTNCECLCEDPNDKKHSHCRMNGRVSCGICSCNEGHVGQFCECAVGEKGGQSLRSTCQRQNGTECEGRGDCVCGRCRCHTTESGKSYHGDFCECDDEHCEKYKNKLCGGNGRCICGKCNCGSGFEGSACQCAVSDVGCRTLNNSVCFGRGTCKCNRCQCKEGYQRPHCQQCLGCPDPCQTKLNCIECLGFESGPFKKNCTVACSQSIYHEMVDHFLLTSKPCQQKDSEGCWVTFKLEQLVGEDNYKAEILKQRVCPEPPSVIAIIGGSIAAVALIGIMLLMLIKLLIYMRDLKEFRKFENEKKKSRWAEADNPLFKNATTTVANPTFTGE</sequence>
<dbReference type="FunFam" id="2.10.25.10:FF:000036">
    <property type="entry name" value="Integrin beta"/>
    <property type="match status" value="1"/>
</dbReference>
<keyword evidence="15" id="KW-1015">Disulfide bond</keyword>
<evidence type="ECO:0000256" key="6">
    <source>
        <dbReference type="ARBA" id="ARBA00022723"/>
    </source>
</evidence>
<keyword evidence="16" id="KW-0325">Glycoprotein</keyword>
<evidence type="ECO:0000259" key="21">
    <source>
        <dbReference type="SMART" id="SM01242"/>
    </source>
</evidence>
<keyword evidence="23" id="KW-1185">Reference proteome</keyword>
<dbReference type="GO" id="GO:0046872">
    <property type="term" value="F:metal ion binding"/>
    <property type="evidence" value="ECO:0007669"/>
    <property type="project" value="UniProtKB-KW"/>
</dbReference>
<dbReference type="GO" id="GO:0005178">
    <property type="term" value="F:integrin binding"/>
    <property type="evidence" value="ECO:0007669"/>
    <property type="project" value="TreeGrafter"/>
</dbReference>
<keyword evidence="6" id="KW-0479">Metal-binding</keyword>
<evidence type="ECO:0000256" key="11">
    <source>
        <dbReference type="ARBA" id="ARBA00022889"/>
    </source>
</evidence>
<name>A0AAV6R911_SOLSE</name>
<evidence type="ECO:0000256" key="17">
    <source>
        <dbReference type="SAM" id="Phobius"/>
    </source>
</evidence>
<feature type="transmembrane region" description="Helical" evidence="17">
    <location>
        <begin position="788"/>
        <end position="814"/>
    </location>
</feature>
<dbReference type="GO" id="GO:0005925">
    <property type="term" value="C:focal adhesion"/>
    <property type="evidence" value="ECO:0007669"/>
    <property type="project" value="TreeGrafter"/>
</dbReference>
<dbReference type="GO" id="GO:0009986">
    <property type="term" value="C:cell surface"/>
    <property type="evidence" value="ECO:0007669"/>
    <property type="project" value="TreeGrafter"/>
</dbReference>
<protein>
    <submittedName>
        <fullName evidence="22">Integrin beta-2-like</fullName>
    </submittedName>
</protein>
<dbReference type="SMART" id="SM01241">
    <property type="entry name" value="Integrin_b_cyt"/>
    <property type="match status" value="1"/>
</dbReference>
<dbReference type="InterPro" id="IPR012896">
    <property type="entry name" value="Integrin_bsu_tail"/>
</dbReference>
<dbReference type="Pfam" id="PF00362">
    <property type="entry name" value="Integrin_beta"/>
    <property type="match status" value="1"/>
</dbReference>
<evidence type="ECO:0000313" key="22">
    <source>
        <dbReference type="EMBL" id="KAG7501678.1"/>
    </source>
</evidence>
<reference evidence="22 23" key="1">
    <citation type="journal article" date="2021" name="Sci. Rep.">
        <title>Chromosome anchoring in Senegalese sole (Solea senegalensis) reveals sex-associated markers and genome rearrangements in flatfish.</title>
        <authorList>
            <person name="Guerrero-Cozar I."/>
            <person name="Gomez-Garrido J."/>
            <person name="Berbel C."/>
            <person name="Martinez-Blanch J.F."/>
            <person name="Alioto T."/>
            <person name="Claros M.G."/>
            <person name="Gagnaire P.A."/>
            <person name="Manchado M."/>
        </authorList>
    </citation>
    <scope>NUCLEOTIDE SEQUENCE [LARGE SCALE GENOMIC DNA]</scope>
    <source>
        <strain evidence="22">Sse05_10M</strain>
    </source>
</reference>
<dbReference type="Pfam" id="PF07965">
    <property type="entry name" value="Integrin_B_tail"/>
    <property type="match status" value="1"/>
</dbReference>
<keyword evidence="14 17" id="KW-0472">Membrane</keyword>
<keyword evidence="9" id="KW-0106">Calcium</keyword>
<dbReference type="GO" id="GO:0001540">
    <property type="term" value="F:amyloid-beta binding"/>
    <property type="evidence" value="ECO:0007669"/>
    <property type="project" value="TreeGrafter"/>
</dbReference>
<evidence type="ECO:0000256" key="10">
    <source>
        <dbReference type="ARBA" id="ARBA00022842"/>
    </source>
</evidence>
<dbReference type="SMART" id="SM00187">
    <property type="entry name" value="INB"/>
    <property type="match status" value="1"/>
</dbReference>
<dbReference type="GO" id="GO:0007159">
    <property type="term" value="P:leukocyte cell-cell adhesion"/>
    <property type="evidence" value="ECO:0007669"/>
    <property type="project" value="TreeGrafter"/>
</dbReference>
<dbReference type="GO" id="GO:0008305">
    <property type="term" value="C:integrin complex"/>
    <property type="evidence" value="ECO:0007669"/>
    <property type="project" value="TreeGrafter"/>
</dbReference>
<dbReference type="GO" id="GO:0033627">
    <property type="term" value="P:cell adhesion mediated by integrin"/>
    <property type="evidence" value="ECO:0007669"/>
    <property type="project" value="TreeGrafter"/>
</dbReference>
<comment type="subcellular location">
    <subcellularLocation>
        <location evidence="1">Cell membrane</location>
        <topology evidence="1">Single-pass type I membrane protein</topology>
    </subcellularLocation>
</comment>
<keyword evidence="13 22" id="KW-0401">Integrin</keyword>
<dbReference type="SMART" id="SM00423">
    <property type="entry name" value="PSI"/>
    <property type="match status" value="1"/>
</dbReference>
<dbReference type="InterPro" id="IPR057243">
    <property type="entry name" value="Integrin_I-EGF_CS"/>
</dbReference>
<dbReference type="InterPro" id="IPR014836">
    <property type="entry name" value="Integrin_bsu_cyt_dom"/>
</dbReference>
<feature type="domain" description="PSI" evidence="19">
    <location>
        <begin position="103"/>
        <end position="153"/>
    </location>
</feature>
<dbReference type="GO" id="GO:0007229">
    <property type="term" value="P:integrin-mediated signaling pathway"/>
    <property type="evidence" value="ECO:0007669"/>
    <property type="project" value="UniProtKB-KW"/>
</dbReference>
<dbReference type="PROSITE" id="PS52047">
    <property type="entry name" value="I_EGF_2"/>
    <property type="match status" value="1"/>
</dbReference>
<accession>A0AAV6R911</accession>
<feature type="domain" description="Integrin beta subunit tail" evidence="21">
    <location>
        <begin position="705"/>
        <end position="787"/>
    </location>
</feature>
<feature type="domain" description="Integrin beta subunit VWA" evidence="18">
    <location>
        <begin position="111"/>
        <end position="533"/>
    </location>
</feature>
<evidence type="ECO:0000313" key="23">
    <source>
        <dbReference type="Proteomes" id="UP000693946"/>
    </source>
</evidence>